<gene>
    <name evidence="1" type="ORF">OE747_11465</name>
</gene>
<protein>
    <submittedName>
        <fullName evidence="1">Uncharacterized protein</fullName>
    </submittedName>
</protein>
<comment type="caution">
    <text evidence="1">The sequence shown here is derived from an EMBL/GenBank/DDBJ whole genome shotgun (WGS) entry which is preliminary data.</text>
</comment>
<dbReference type="Proteomes" id="UP001320899">
    <property type="component" value="Unassembled WGS sequence"/>
</dbReference>
<evidence type="ECO:0000313" key="2">
    <source>
        <dbReference type="Proteomes" id="UP001320899"/>
    </source>
</evidence>
<accession>A0ABT3AK39</accession>
<sequence length="186" mass="20648">MGSLDYVPANNRFGGVFYAGGTMAFTAGYWALDALQPTVLVFVGCDMVYPMSGKTHFYGSGEPDPLRDDLSRRSLEAKSARLMLHAAEAGCVCVRLSTQESRLLFPSVAVDDLGRLVPPIEPSTLGPLFEMAKDKEDRLGYRRESGRYWEIAEEFSTERVDELDALWLQAARGHVRARSPIALVKR</sequence>
<proteinExistence type="predicted"/>
<evidence type="ECO:0000313" key="1">
    <source>
        <dbReference type="EMBL" id="MCV2888962.1"/>
    </source>
</evidence>
<reference evidence="1 2" key="1">
    <citation type="submission" date="2022-10" db="EMBL/GenBank/DDBJ databases">
        <title>Ruegeria sp. nov., isolated from ocean surface sediments.</title>
        <authorList>
            <person name="He W."/>
            <person name="Xue H.-P."/>
            <person name="Zhang D.-F."/>
        </authorList>
    </citation>
    <scope>NUCLEOTIDE SEQUENCE [LARGE SCALE GENOMIC DNA]</scope>
    <source>
        <strain evidence="1 2">XHP0148</strain>
    </source>
</reference>
<name>A0ABT3AK39_9RHOB</name>
<organism evidence="1 2">
    <name type="scientific">Ruegeria aquimaris</name>
    <dbReference type="NCBI Taxonomy" id="2984333"/>
    <lineage>
        <taxon>Bacteria</taxon>
        <taxon>Pseudomonadati</taxon>
        <taxon>Pseudomonadota</taxon>
        <taxon>Alphaproteobacteria</taxon>
        <taxon>Rhodobacterales</taxon>
        <taxon>Roseobacteraceae</taxon>
        <taxon>Ruegeria</taxon>
    </lineage>
</organism>
<keyword evidence="2" id="KW-1185">Reference proteome</keyword>
<dbReference type="EMBL" id="JAOWLB010000006">
    <property type="protein sequence ID" value="MCV2888962.1"/>
    <property type="molecule type" value="Genomic_DNA"/>
</dbReference>